<evidence type="ECO:0000256" key="8">
    <source>
        <dbReference type="RuleBase" id="RU362097"/>
    </source>
</evidence>
<accession>A0A5B2UJ06</accession>
<dbReference type="InterPro" id="IPR003423">
    <property type="entry name" value="OMP_efflux"/>
</dbReference>
<keyword evidence="11" id="KW-1185">Reference proteome</keyword>
<protein>
    <submittedName>
        <fullName evidence="10">Efflux transporter, outer membrane factor (OMF) lipoprotein, NodT family</fullName>
    </submittedName>
    <submittedName>
        <fullName evidence="9">TolC family protein</fullName>
    </submittedName>
</protein>
<keyword evidence="4 8" id="KW-0472">Membrane</keyword>
<evidence type="ECO:0000313" key="11">
    <source>
        <dbReference type="Proteomes" id="UP000199620"/>
    </source>
</evidence>
<evidence type="ECO:0000313" key="12">
    <source>
        <dbReference type="Proteomes" id="UP000325296"/>
    </source>
</evidence>
<dbReference type="InterPro" id="IPR010131">
    <property type="entry name" value="MdtP/NodT-like"/>
</dbReference>
<dbReference type="AlphaFoldDB" id="A0A5B2UJ06"/>
<dbReference type="NCBIfam" id="TIGR01845">
    <property type="entry name" value="outer_NodT"/>
    <property type="match status" value="1"/>
</dbReference>
<dbReference type="Proteomes" id="UP000199620">
    <property type="component" value="Chromosome I"/>
</dbReference>
<dbReference type="SUPFAM" id="SSF56954">
    <property type="entry name" value="Outer membrane efflux proteins (OEP)"/>
    <property type="match status" value="1"/>
</dbReference>
<comment type="subcellular location">
    <subcellularLocation>
        <location evidence="8">Cell outer membrane</location>
        <topology evidence="8">Lipid-anchor</topology>
    </subcellularLocation>
</comment>
<keyword evidence="3 8" id="KW-0812">Transmembrane</keyword>
<dbReference type="OrthoDB" id="9770517at2"/>
<keyword evidence="2 8" id="KW-1134">Transmembrane beta strand</keyword>
<evidence type="ECO:0000256" key="6">
    <source>
        <dbReference type="ARBA" id="ARBA00023237"/>
    </source>
</evidence>
<evidence type="ECO:0000256" key="3">
    <source>
        <dbReference type="ARBA" id="ARBA00022692"/>
    </source>
</evidence>
<dbReference type="RefSeq" id="WP_090291459.1">
    <property type="nucleotide sequence ID" value="NZ_BMNU01000022.1"/>
</dbReference>
<proteinExistence type="inferred from homology"/>
<dbReference type="GO" id="GO:0009279">
    <property type="term" value="C:cell outer membrane"/>
    <property type="evidence" value="ECO:0007669"/>
    <property type="project" value="UniProtKB-SubCell"/>
</dbReference>
<reference evidence="9 12" key="2">
    <citation type="submission" date="2019-09" db="EMBL/GenBank/DDBJ databases">
        <title>Draft genome sequence of Pseudomonas brenneri CCUG 51514(T).</title>
        <authorList>
            <person name="Tunovic T."/>
            <person name="Pineiro-Iglesias B."/>
            <person name="Unosson C."/>
            <person name="Inganas E."/>
            <person name="Ohlen M."/>
            <person name="Cardew S."/>
            <person name="Jensie-Markopoulos S."/>
            <person name="Salva-Serra F."/>
            <person name="Jaen-Luchoro D."/>
            <person name="Svensson-Stadler L."/>
            <person name="Chun J."/>
            <person name="Moore E."/>
        </authorList>
    </citation>
    <scope>NUCLEOTIDE SEQUENCE [LARGE SCALE GENOMIC DNA]</scope>
    <source>
        <strain evidence="9 12">CCUG 51514</strain>
    </source>
</reference>
<dbReference type="EMBL" id="VUOL01000029">
    <property type="protein sequence ID" value="KAA2226177.1"/>
    <property type="molecule type" value="Genomic_DNA"/>
</dbReference>
<evidence type="ECO:0000256" key="7">
    <source>
        <dbReference type="ARBA" id="ARBA00023288"/>
    </source>
</evidence>
<reference evidence="10 11" key="1">
    <citation type="submission" date="2016-10" db="EMBL/GenBank/DDBJ databases">
        <authorList>
            <person name="Varghese N."/>
            <person name="Submissions S."/>
        </authorList>
    </citation>
    <scope>NUCLEOTIDE SEQUENCE [LARGE SCALE GENOMIC DNA]</scope>
    <source>
        <strain evidence="10 11">BS2771</strain>
    </source>
</reference>
<gene>
    <name evidence="9" type="ORF">F1720_27495</name>
    <name evidence="10" type="ORF">SAMN04490181_2466</name>
</gene>
<dbReference type="GO" id="GO:0015562">
    <property type="term" value="F:efflux transmembrane transporter activity"/>
    <property type="evidence" value="ECO:0007669"/>
    <property type="project" value="InterPro"/>
</dbReference>
<dbReference type="EMBL" id="LT629800">
    <property type="protein sequence ID" value="SDU97767.1"/>
    <property type="molecule type" value="Genomic_DNA"/>
</dbReference>
<evidence type="ECO:0000256" key="4">
    <source>
        <dbReference type="ARBA" id="ARBA00023136"/>
    </source>
</evidence>
<organism evidence="9 12">
    <name type="scientific">Pseudomonas brenneri</name>
    <dbReference type="NCBI Taxonomy" id="129817"/>
    <lineage>
        <taxon>Bacteria</taxon>
        <taxon>Pseudomonadati</taxon>
        <taxon>Pseudomonadota</taxon>
        <taxon>Gammaproteobacteria</taxon>
        <taxon>Pseudomonadales</taxon>
        <taxon>Pseudomonadaceae</taxon>
        <taxon>Pseudomonas</taxon>
    </lineage>
</organism>
<comment type="similarity">
    <text evidence="1 8">Belongs to the outer membrane factor (OMF) (TC 1.B.17) family.</text>
</comment>
<evidence type="ECO:0000313" key="9">
    <source>
        <dbReference type="EMBL" id="KAA2226177.1"/>
    </source>
</evidence>
<keyword evidence="7 8" id="KW-0449">Lipoprotein</keyword>
<dbReference type="Gene3D" id="2.20.200.10">
    <property type="entry name" value="Outer membrane efflux proteins (OEP)"/>
    <property type="match status" value="1"/>
</dbReference>
<dbReference type="Gene3D" id="1.20.1600.10">
    <property type="entry name" value="Outer membrane efflux proteins (OEP)"/>
    <property type="match status" value="1"/>
</dbReference>
<keyword evidence="5 8" id="KW-0564">Palmitate</keyword>
<name>A0A5B2UJ06_9PSED</name>
<evidence type="ECO:0000256" key="2">
    <source>
        <dbReference type="ARBA" id="ARBA00022452"/>
    </source>
</evidence>
<evidence type="ECO:0000256" key="1">
    <source>
        <dbReference type="ARBA" id="ARBA00007613"/>
    </source>
</evidence>
<dbReference type="Proteomes" id="UP000325296">
    <property type="component" value="Unassembled WGS sequence"/>
</dbReference>
<dbReference type="PANTHER" id="PTHR30203:SF21">
    <property type="entry name" value="OUTER MEMBRANE COMPONENT OF MULTIDRUG EFFLUX PUMP-RELATED"/>
    <property type="match status" value="1"/>
</dbReference>
<evidence type="ECO:0000256" key="5">
    <source>
        <dbReference type="ARBA" id="ARBA00023139"/>
    </source>
</evidence>
<evidence type="ECO:0000313" key="10">
    <source>
        <dbReference type="EMBL" id="SDU97767.1"/>
    </source>
</evidence>
<dbReference type="PANTHER" id="PTHR30203">
    <property type="entry name" value="OUTER MEMBRANE CATION EFFLUX PROTEIN"/>
    <property type="match status" value="1"/>
</dbReference>
<keyword evidence="6" id="KW-0998">Cell outer membrane</keyword>
<dbReference type="Pfam" id="PF02321">
    <property type="entry name" value="OEP"/>
    <property type="match status" value="2"/>
</dbReference>
<sequence>MPSLVVHPSTGNRLPVALTLLLLGALAGCSGLPSEPAAQLAAQAAPQLSGGSANPPLPARWWQLYRDPQLDRLVAQALIHNKDLEAASAHVDALLARLEQVDSERQPSTLLTYGVGYGRSRDDQTLAQATGEHADDQWSHAPGLSLSYTLDLWGAVRYRLAAARANADAARALEDEWRVTVAAQTTRAYGQACVYAFSSQVQSHSVQVLERSVDVTRQLQKAGAATALDLARLNGLLEEARAPLPILNARHQAAVYELAVLSGVPPLDLARQTCARRPQLQAPLPVGDGWALVQRRADIRRAERQLQAATLAIGVARADLYPRVTFGVALESSASSLGQLGDSEALVYSVGPLLSWRFPHRGVAQAQVGQRRAQMREAQARFDGTVLSALKQVEQALALYQGEQQRSQALQAALGNSQQAFELATRSYRAGALDALQLLDSERSLVNLQATLAQADLRLINRQIDLFQALGGGWQRDDSPQPLPLAVLGATP</sequence>